<name>A0A9E4N1T2_9GAMM</name>
<evidence type="ECO:0000313" key="3">
    <source>
        <dbReference type="EMBL" id="MCG7944961.1"/>
    </source>
</evidence>
<organism evidence="3 4">
    <name type="scientific">Candidatus Thiodiazotropha taylori</name>
    <dbReference type="NCBI Taxonomy" id="2792791"/>
    <lineage>
        <taxon>Bacteria</taxon>
        <taxon>Pseudomonadati</taxon>
        <taxon>Pseudomonadota</taxon>
        <taxon>Gammaproteobacteria</taxon>
        <taxon>Chromatiales</taxon>
        <taxon>Sedimenticolaceae</taxon>
        <taxon>Candidatus Thiodiazotropha</taxon>
    </lineage>
</organism>
<protein>
    <submittedName>
        <fullName evidence="3">Uncharacterized protein</fullName>
    </submittedName>
</protein>
<feature type="transmembrane region" description="Helical" evidence="2">
    <location>
        <begin position="6"/>
        <end position="23"/>
    </location>
</feature>
<evidence type="ECO:0000313" key="4">
    <source>
        <dbReference type="Proteomes" id="UP000886667"/>
    </source>
</evidence>
<dbReference type="AlphaFoldDB" id="A0A9E4N1T2"/>
<comment type="caution">
    <text evidence="3">The sequence shown here is derived from an EMBL/GenBank/DDBJ whole genome shotgun (WGS) entry which is preliminary data.</text>
</comment>
<feature type="coiled-coil region" evidence="1">
    <location>
        <begin position="31"/>
        <end position="58"/>
    </location>
</feature>
<keyword evidence="2" id="KW-0812">Transmembrane</keyword>
<evidence type="ECO:0000256" key="2">
    <source>
        <dbReference type="SAM" id="Phobius"/>
    </source>
</evidence>
<accession>A0A9E4N1T2</accession>
<dbReference type="EMBL" id="JAEPCM010000016">
    <property type="protein sequence ID" value="MCG7944961.1"/>
    <property type="molecule type" value="Genomic_DNA"/>
</dbReference>
<sequence length="74" mass="8921">MENITLILLSMLMAVNLIFLFALKKAFKELLVEYKEYFARSEQEMESLMKEAEDYALTLRYRLEAENFDREKMN</sequence>
<evidence type="ECO:0000256" key="1">
    <source>
        <dbReference type="SAM" id="Coils"/>
    </source>
</evidence>
<gene>
    <name evidence="3" type="ORF">JAZ07_01290</name>
</gene>
<keyword evidence="2" id="KW-0472">Membrane</keyword>
<keyword evidence="2" id="KW-1133">Transmembrane helix</keyword>
<proteinExistence type="predicted"/>
<dbReference type="Proteomes" id="UP000886667">
    <property type="component" value="Unassembled WGS sequence"/>
</dbReference>
<reference evidence="3" key="1">
    <citation type="journal article" date="2021" name="Proc. Natl. Acad. Sci. U.S.A.">
        <title>Global biogeography of chemosynthetic symbionts reveals both localized and globally distributed symbiont groups. .</title>
        <authorList>
            <person name="Osvatic J.T."/>
            <person name="Wilkins L.G.E."/>
            <person name="Leibrecht L."/>
            <person name="Leray M."/>
            <person name="Zauner S."/>
            <person name="Polzin J."/>
            <person name="Camacho Y."/>
            <person name="Gros O."/>
            <person name="van Gils J.A."/>
            <person name="Eisen J.A."/>
            <person name="Petersen J.M."/>
            <person name="Yuen B."/>
        </authorList>
    </citation>
    <scope>NUCLEOTIDE SEQUENCE</scope>
    <source>
        <strain evidence="3">MAGclacostrist064TRANS</strain>
    </source>
</reference>
<keyword evidence="1" id="KW-0175">Coiled coil</keyword>